<keyword evidence="1" id="KW-0732">Signal</keyword>
<gene>
    <name evidence="2" type="ORF">LS71_005740</name>
</gene>
<dbReference type="AlphaFoldDB" id="A0A4U8T9Z9"/>
<accession>A0A4U8T9Z9</accession>
<organism evidence="2 3">
    <name type="scientific">Helicobacter jaachi</name>
    <dbReference type="NCBI Taxonomy" id="1677920"/>
    <lineage>
        <taxon>Bacteria</taxon>
        <taxon>Pseudomonadati</taxon>
        <taxon>Campylobacterota</taxon>
        <taxon>Epsilonproteobacteria</taxon>
        <taxon>Campylobacterales</taxon>
        <taxon>Helicobacteraceae</taxon>
        <taxon>Helicobacter</taxon>
    </lineage>
</organism>
<dbReference type="Proteomes" id="UP000029733">
    <property type="component" value="Unassembled WGS sequence"/>
</dbReference>
<protein>
    <recommendedName>
        <fullName evidence="4">Outer membrane beta-barrel protein</fullName>
    </recommendedName>
</protein>
<proteinExistence type="predicted"/>
<dbReference type="STRING" id="1677920.LS71_02135"/>
<comment type="caution">
    <text evidence="2">The sequence shown here is derived from an EMBL/GenBank/DDBJ whole genome shotgun (WGS) entry which is preliminary data.</text>
</comment>
<dbReference type="EMBL" id="JRPR02000003">
    <property type="protein sequence ID" value="TLD96629.1"/>
    <property type="molecule type" value="Genomic_DNA"/>
</dbReference>
<dbReference type="OrthoDB" id="8526647at2"/>
<sequence length="234" mass="26603">MNATYRIYFCLLLGLGFAYAARPMITDDARVVDKNSCQLETWGVYDGDIGEYWAIPGCNMIFDTEISLGGMMSNAYNVPNGSSALRGEQFIMGAKKIFSDLESKGFSYGIALGNAYNFRRSLHRYDYYAYIPASVALRDNTLLLHANLGYKLQYELNKRQIYNVGLGIEQQLTRYLWILGEGFYERFDRAKYQVGLRIWLLQDSIQLDATYGNAFAGKQSFVSMGLRFLSPALF</sequence>
<feature type="signal peptide" evidence="1">
    <location>
        <begin position="1"/>
        <end position="20"/>
    </location>
</feature>
<evidence type="ECO:0000313" key="3">
    <source>
        <dbReference type="Proteomes" id="UP000029733"/>
    </source>
</evidence>
<evidence type="ECO:0000313" key="2">
    <source>
        <dbReference type="EMBL" id="TLD96629.1"/>
    </source>
</evidence>
<keyword evidence="3" id="KW-1185">Reference proteome</keyword>
<feature type="chain" id="PRO_5020571728" description="Outer membrane beta-barrel protein" evidence="1">
    <location>
        <begin position="21"/>
        <end position="234"/>
    </location>
</feature>
<evidence type="ECO:0008006" key="4">
    <source>
        <dbReference type="Google" id="ProtNLM"/>
    </source>
</evidence>
<name>A0A4U8T9Z9_9HELI</name>
<evidence type="ECO:0000256" key="1">
    <source>
        <dbReference type="SAM" id="SignalP"/>
    </source>
</evidence>
<reference evidence="2 3" key="1">
    <citation type="journal article" date="2014" name="Genome Announc.">
        <title>Draft genome sequences of eight enterohepatic helicobacter species isolated from both laboratory and wild rodents.</title>
        <authorList>
            <person name="Sheh A."/>
            <person name="Shen Z."/>
            <person name="Fox J.G."/>
        </authorList>
    </citation>
    <scope>NUCLEOTIDE SEQUENCE [LARGE SCALE GENOMIC DNA]</scope>
    <source>
        <strain evidence="2 3">MIT 09-6949</strain>
    </source>
</reference>